<accession>A0A1G6V852</accession>
<evidence type="ECO:0000256" key="1">
    <source>
        <dbReference type="SAM" id="MobiDB-lite"/>
    </source>
</evidence>
<name>A0A1G6V852_9PROT</name>
<dbReference type="AlphaFoldDB" id="A0A1G6V852"/>
<gene>
    <name evidence="2" type="ORF">SAMN04487779_1008142</name>
</gene>
<dbReference type="EMBL" id="FMZX01000008">
    <property type="protein sequence ID" value="SDD49005.1"/>
    <property type="molecule type" value="Genomic_DNA"/>
</dbReference>
<dbReference type="Proteomes" id="UP000198925">
    <property type="component" value="Unassembled WGS sequence"/>
</dbReference>
<organism evidence="2 3">
    <name type="scientific">Belnapia rosea</name>
    <dbReference type="NCBI Taxonomy" id="938405"/>
    <lineage>
        <taxon>Bacteria</taxon>
        <taxon>Pseudomonadati</taxon>
        <taxon>Pseudomonadota</taxon>
        <taxon>Alphaproteobacteria</taxon>
        <taxon>Acetobacterales</taxon>
        <taxon>Roseomonadaceae</taxon>
        <taxon>Belnapia</taxon>
    </lineage>
</organism>
<feature type="region of interest" description="Disordered" evidence="1">
    <location>
        <begin position="14"/>
        <end position="46"/>
    </location>
</feature>
<reference evidence="2 3" key="1">
    <citation type="submission" date="2016-10" db="EMBL/GenBank/DDBJ databases">
        <authorList>
            <person name="de Groot N.N."/>
        </authorList>
    </citation>
    <scope>NUCLEOTIDE SEQUENCE [LARGE SCALE GENOMIC DNA]</scope>
    <source>
        <strain evidence="2 3">CPCC 100156</strain>
    </source>
</reference>
<sequence length="46" mass="4685">MPSAIALCEASDAWAGTEATSSPAAGNATQVPSARRRLPRMSRGSP</sequence>
<evidence type="ECO:0000313" key="3">
    <source>
        <dbReference type="Proteomes" id="UP000198925"/>
    </source>
</evidence>
<evidence type="ECO:0000313" key="2">
    <source>
        <dbReference type="EMBL" id="SDD49005.1"/>
    </source>
</evidence>
<keyword evidence="3" id="KW-1185">Reference proteome</keyword>
<protein>
    <submittedName>
        <fullName evidence="2">Uncharacterized protein</fullName>
    </submittedName>
</protein>
<proteinExistence type="predicted"/>
<feature type="compositionally biased region" description="Polar residues" evidence="1">
    <location>
        <begin position="18"/>
        <end position="32"/>
    </location>
</feature>